<dbReference type="InterPro" id="IPR000594">
    <property type="entry name" value="ThiF_NAD_FAD-bd"/>
</dbReference>
<dbReference type="InterPro" id="IPR045886">
    <property type="entry name" value="ThiF/MoeB/HesA"/>
</dbReference>
<dbReference type="Gene3D" id="3.40.50.720">
    <property type="entry name" value="NAD(P)-binding Rossmann-like Domain"/>
    <property type="match status" value="1"/>
</dbReference>
<gene>
    <name evidence="2" type="ORF">MNBD_GAMMA19-744</name>
</gene>
<dbReference type="GO" id="GO:0061504">
    <property type="term" value="P:cyclic threonylcarbamoyladenosine biosynthetic process"/>
    <property type="evidence" value="ECO:0007669"/>
    <property type="project" value="TreeGrafter"/>
</dbReference>
<feature type="non-terminal residue" evidence="2">
    <location>
        <position position="202"/>
    </location>
</feature>
<dbReference type="PANTHER" id="PTHR43267:SF1">
    <property type="entry name" value="TRNA THREONYLCARBAMOYLADENOSINE DEHYDRATASE"/>
    <property type="match status" value="1"/>
</dbReference>
<protein>
    <submittedName>
        <fullName evidence="2">HesA/MoeB/ThiF family protein =&gt; sulfur transfer pathway protein CsdL</fullName>
    </submittedName>
</protein>
<feature type="domain" description="THIF-type NAD/FAD binding fold" evidence="1">
    <location>
        <begin position="17"/>
        <end position="175"/>
    </location>
</feature>
<accession>A0A3B1A5X4</accession>
<dbReference type="EMBL" id="UOFV01000239">
    <property type="protein sequence ID" value="VAX01136.1"/>
    <property type="molecule type" value="Genomic_DNA"/>
</dbReference>
<dbReference type="SUPFAM" id="SSF69572">
    <property type="entry name" value="Activating enzymes of the ubiquitin-like proteins"/>
    <property type="match status" value="1"/>
</dbReference>
<name>A0A3B1A5X4_9ZZZZ</name>
<dbReference type="GO" id="GO:0061503">
    <property type="term" value="F:tRNA threonylcarbamoyladenosine dehydratase"/>
    <property type="evidence" value="ECO:0007669"/>
    <property type="project" value="TreeGrafter"/>
</dbReference>
<dbReference type="Pfam" id="PF00899">
    <property type="entry name" value="ThiF"/>
    <property type="match status" value="1"/>
</dbReference>
<reference evidence="2" key="1">
    <citation type="submission" date="2018-06" db="EMBL/GenBank/DDBJ databases">
        <authorList>
            <person name="Zhirakovskaya E."/>
        </authorList>
    </citation>
    <scope>NUCLEOTIDE SEQUENCE</scope>
</reference>
<dbReference type="PANTHER" id="PTHR43267">
    <property type="entry name" value="TRNA THREONYLCARBAMOYLADENOSINE DEHYDRATASE"/>
    <property type="match status" value="1"/>
</dbReference>
<dbReference type="AlphaFoldDB" id="A0A3B1A5X4"/>
<dbReference type="CDD" id="cd00755">
    <property type="entry name" value="YgdL_like"/>
    <property type="match status" value="1"/>
</dbReference>
<evidence type="ECO:0000259" key="1">
    <source>
        <dbReference type="Pfam" id="PF00899"/>
    </source>
</evidence>
<evidence type="ECO:0000313" key="2">
    <source>
        <dbReference type="EMBL" id="VAX01136.1"/>
    </source>
</evidence>
<proteinExistence type="predicted"/>
<organism evidence="2">
    <name type="scientific">hydrothermal vent metagenome</name>
    <dbReference type="NCBI Taxonomy" id="652676"/>
    <lineage>
        <taxon>unclassified sequences</taxon>
        <taxon>metagenomes</taxon>
        <taxon>ecological metagenomes</taxon>
    </lineage>
</organism>
<sequence length="202" mass="22683">MTKNQDFAERFGGIQRLYGQAAADVIQQMHVCVIGLGGVGSWAVETLARTGVGQLTLIDYDTVSKSNINRQLPALDTTLDEKKSAVLQHRIAGINPHCDCRIIDDFLTTRNIRDYLSPERQYDYVIDAIDSIKFKSAIIYHCRRNKIPVITTGGAGGLTDPLAIQVKDLSRTYNDPLAAKVRAQLRSEYHFPRNCKRSFRIE</sequence>
<dbReference type="GO" id="GO:0008641">
    <property type="term" value="F:ubiquitin-like modifier activating enzyme activity"/>
    <property type="evidence" value="ECO:0007669"/>
    <property type="project" value="InterPro"/>
</dbReference>
<dbReference type="InterPro" id="IPR035985">
    <property type="entry name" value="Ubiquitin-activating_enz"/>
</dbReference>